<sequence>MRMRRYGVGLGLVLVAGLLTGCSPQVCGGITLSRNEVGQLMAVMEKCRGEIEYVSLSEHSGRERVKHGEWTVDELDDGSHELNLETGTPTWKASNPWQPLKPGVMYTIGAWDEGQSWSLGALTFTVEALTKLKPGLVLGSKSQNGQNVLVPEPLEKFKKVSCGG</sequence>
<gene>
    <name evidence="1" type="ORF">ACFFGN_00300</name>
</gene>
<evidence type="ECO:0000313" key="1">
    <source>
        <dbReference type="EMBL" id="MFC0622483.1"/>
    </source>
</evidence>
<proteinExistence type="predicted"/>
<evidence type="ECO:0000313" key="2">
    <source>
        <dbReference type="Proteomes" id="UP001589890"/>
    </source>
</evidence>
<dbReference type="PROSITE" id="PS51257">
    <property type="entry name" value="PROKAR_LIPOPROTEIN"/>
    <property type="match status" value="1"/>
</dbReference>
<keyword evidence="2" id="KW-1185">Reference proteome</keyword>
<dbReference type="Proteomes" id="UP001589890">
    <property type="component" value="Unassembled WGS sequence"/>
</dbReference>
<name>A0ABV6QCY7_9ACTN</name>
<reference evidence="1 2" key="1">
    <citation type="submission" date="2024-09" db="EMBL/GenBank/DDBJ databases">
        <authorList>
            <person name="Sun Q."/>
            <person name="Mori K."/>
        </authorList>
    </citation>
    <scope>NUCLEOTIDE SEQUENCE [LARGE SCALE GENOMIC DNA]</scope>
    <source>
        <strain evidence="1 2">CGMCC 1.15906</strain>
    </source>
</reference>
<comment type="caution">
    <text evidence="1">The sequence shown here is derived from an EMBL/GenBank/DDBJ whole genome shotgun (WGS) entry which is preliminary data.</text>
</comment>
<dbReference type="RefSeq" id="WP_380043162.1">
    <property type="nucleotide sequence ID" value="NZ_JBHLTC010000001.1"/>
</dbReference>
<protein>
    <recommendedName>
        <fullName evidence="3">Lipoprotein</fullName>
    </recommendedName>
</protein>
<organism evidence="1 2">
    <name type="scientific">Kribbella deserti</name>
    <dbReference type="NCBI Taxonomy" id="1926257"/>
    <lineage>
        <taxon>Bacteria</taxon>
        <taxon>Bacillati</taxon>
        <taxon>Actinomycetota</taxon>
        <taxon>Actinomycetes</taxon>
        <taxon>Propionibacteriales</taxon>
        <taxon>Kribbellaceae</taxon>
        <taxon>Kribbella</taxon>
    </lineage>
</organism>
<dbReference type="EMBL" id="JBHLTC010000001">
    <property type="protein sequence ID" value="MFC0622483.1"/>
    <property type="molecule type" value="Genomic_DNA"/>
</dbReference>
<evidence type="ECO:0008006" key="3">
    <source>
        <dbReference type="Google" id="ProtNLM"/>
    </source>
</evidence>
<accession>A0ABV6QCY7</accession>